<feature type="transmembrane region" description="Helical" evidence="1">
    <location>
        <begin position="12"/>
        <end position="33"/>
    </location>
</feature>
<organism evidence="2 3">
    <name type="scientific">Tenuibacillus multivorans</name>
    <dbReference type="NCBI Taxonomy" id="237069"/>
    <lineage>
        <taxon>Bacteria</taxon>
        <taxon>Bacillati</taxon>
        <taxon>Bacillota</taxon>
        <taxon>Bacilli</taxon>
        <taxon>Bacillales</taxon>
        <taxon>Bacillaceae</taxon>
        <taxon>Tenuibacillus</taxon>
    </lineage>
</organism>
<dbReference type="AlphaFoldDB" id="A0A1G9Z9I3"/>
<evidence type="ECO:0000313" key="3">
    <source>
        <dbReference type="Proteomes" id="UP000199334"/>
    </source>
</evidence>
<reference evidence="2 3" key="1">
    <citation type="submission" date="2016-10" db="EMBL/GenBank/DDBJ databases">
        <authorList>
            <person name="de Groot N.N."/>
        </authorList>
    </citation>
    <scope>NUCLEOTIDE SEQUENCE [LARGE SCALE GENOMIC DNA]</scope>
    <source>
        <strain evidence="2 3">CGMCC 1.3442</strain>
    </source>
</reference>
<protein>
    <recommendedName>
        <fullName evidence="4">Competence protein ComGE</fullName>
    </recommendedName>
</protein>
<evidence type="ECO:0000313" key="2">
    <source>
        <dbReference type="EMBL" id="SDN18010.1"/>
    </source>
</evidence>
<name>A0A1G9Z9I3_9BACI</name>
<keyword evidence="3" id="KW-1185">Reference proteome</keyword>
<gene>
    <name evidence="2" type="ORF">SAMN05216498_1599</name>
</gene>
<evidence type="ECO:0000256" key="1">
    <source>
        <dbReference type="SAM" id="Phobius"/>
    </source>
</evidence>
<dbReference type="EMBL" id="FNIG01000003">
    <property type="protein sequence ID" value="SDN18010.1"/>
    <property type="molecule type" value="Genomic_DNA"/>
</dbReference>
<keyword evidence="1" id="KW-1133">Transmembrane helix</keyword>
<keyword evidence="1" id="KW-0812">Transmembrane</keyword>
<evidence type="ECO:0008006" key="4">
    <source>
        <dbReference type="Google" id="ProtNLM"/>
    </source>
</evidence>
<accession>A0A1G9Z9I3</accession>
<keyword evidence="1" id="KW-0472">Membrane</keyword>
<dbReference type="STRING" id="237069.SAMN05216498_1599"/>
<sequence length="114" mass="13391">MSLNSDKGYILMDLLLSISCLILMITILTPFIINVGELQEDLDSYLIAQEQLNRQLLDHFTPTKPEHHIDYSFGVQNKTFNFKVYPLNHKYFVCITWFNSKDEEERLCRYVPTG</sequence>
<proteinExistence type="predicted"/>
<dbReference type="Proteomes" id="UP000199334">
    <property type="component" value="Unassembled WGS sequence"/>
</dbReference>